<evidence type="ECO:0000256" key="2">
    <source>
        <dbReference type="ARBA" id="ARBA00004370"/>
    </source>
</evidence>
<dbReference type="Pfam" id="PF00512">
    <property type="entry name" value="HisKA"/>
    <property type="match status" value="1"/>
</dbReference>
<evidence type="ECO:0000313" key="13">
    <source>
        <dbReference type="Proteomes" id="UP000617041"/>
    </source>
</evidence>
<dbReference type="Proteomes" id="UP000617041">
    <property type="component" value="Unassembled WGS sequence"/>
</dbReference>
<evidence type="ECO:0000256" key="10">
    <source>
        <dbReference type="SAM" id="Phobius"/>
    </source>
</evidence>
<feature type="domain" description="Histidine kinase" evidence="11">
    <location>
        <begin position="253"/>
        <end position="461"/>
    </location>
</feature>
<evidence type="ECO:0000256" key="7">
    <source>
        <dbReference type="ARBA" id="ARBA00022777"/>
    </source>
</evidence>
<evidence type="ECO:0000256" key="6">
    <source>
        <dbReference type="ARBA" id="ARBA00022692"/>
    </source>
</evidence>
<dbReference type="SMART" id="SM00388">
    <property type="entry name" value="HisKA"/>
    <property type="match status" value="1"/>
</dbReference>
<dbReference type="InterPro" id="IPR050428">
    <property type="entry name" value="TCS_sensor_his_kinase"/>
</dbReference>
<dbReference type="SUPFAM" id="SSF47384">
    <property type="entry name" value="Homodimeric domain of signal transducing histidine kinase"/>
    <property type="match status" value="1"/>
</dbReference>
<organism evidence="12 13">
    <name type="scientific">Ramlibacter algicola</name>
    <dbReference type="NCBI Taxonomy" id="2795217"/>
    <lineage>
        <taxon>Bacteria</taxon>
        <taxon>Pseudomonadati</taxon>
        <taxon>Pseudomonadota</taxon>
        <taxon>Betaproteobacteria</taxon>
        <taxon>Burkholderiales</taxon>
        <taxon>Comamonadaceae</taxon>
        <taxon>Ramlibacter</taxon>
    </lineage>
</organism>
<dbReference type="InterPro" id="IPR005467">
    <property type="entry name" value="His_kinase_dom"/>
</dbReference>
<dbReference type="SUPFAM" id="SSF55874">
    <property type="entry name" value="ATPase domain of HSP90 chaperone/DNA topoisomerase II/histidine kinase"/>
    <property type="match status" value="1"/>
</dbReference>
<reference evidence="12" key="1">
    <citation type="submission" date="2020-12" db="EMBL/GenBank/DDBJ databases">
        <title>Ramlibacter sp. nov., isolated from a freshwater alga, Cryptomonas.</title>
        <authorList>
            <person name="Kim H.M."/>
            <person name="Jeon C.O."/>
        </authorList>
    </citation>
    <scope>NUCLEOTIDE SEQUENCE</scope>
    <source>
        <strain evidence="12">CrO1</strain>
    </source>
</reference>
<dbReference type="AlphaFoldDB" id="A0A934Q130"/>
<evidence type="ECO:0000256" key="4">
    <source>
        <dbReference type="ARBA" id="ARBA00022553"/>
    </source>
</evidence>
<dbReference type="PANTHER" id="PTHR45436">
    <property type="entry name" value="SENSOR HISTIDINE KINASE YKOH"/>
    <property type="match status" value="1"/>
</dbReference>
<dbReference type="InterPro" id="IPR013727">
    <property type="entry name" value="2CSK_N"/>
</dbReference>
<evidence type="ECO:0000256" key="8">
    <source>
        <dbReference type="ARBA" id="ARBA00022989"/>
    </source>
</evidence>
<sequence length="466" mass="50178">MHWKRLSRLRLAQQLLLLLLPALMLLSLAELRLTAQDVHRAADAAYDRSLLGALKSIDANVSTESGGLSVELPYRLFEFFELTASGPVQYRVATADGLVELGSADLPPPPEALKLGVPQFYDGTYFGSPVRVAAYARELDQPAEGSASRKLVIQVAEGTQSRNEFRRTFVRRAAWASAVFLVLATAACVAAVVLVLRPLGRLSSEVAQRSPGELQPLPDEDLPGDVRPLVEAINEHMQRTQALGAQQRMFLDDASHQLRTHLTTLRMQVDFALRERNPGEVHATLAALGEELQRATRSTNQLLALARSESADLQPAQFDALDLLRDVARQFLPAARDKGLDLGVEAEHLQAWGDAALLREALANLVANAVAYVPVGSVTLRAAADALGWSVVVEDTGPGLPAEFQARAGTRFARGTGRAGGAGLGLAIASGIATRHAGTLRLERGGPGHGLRATLWWPRPPSMPEN</sequence>
<keyword evidence="9 10" id="KW-0472">Membrane</keyword>
<dbReference type="InterPro" id="IPR036097">
    <property type="entry name" value="HisK_dim/P_sf"/>
</dbReference>
<evidence type="ECO:0000256" key="9">
    <source>
        <dbReference type="ARBA" id="ARBA00023136"/>
    </source>
</evidence>
<dbReference type="InterPro" id="IPR036890">
    <property type="entry name" value="HATPase_C_sf"/>
</dbReference>
<dbReference type="PRINTS" id="PR00344">
    <property type="entry name" value="BCTRLSENSOR"/>
</dbReference>
<dbReference type="Pfam" id="PF08521">
    <property type="entry name" value="2CSK_N"/>
    <property type="match status" value="1"/>
</dbReference>
<comment type="catalytic activity">
    <reaction evidence="1">
        <text>ATP + protein L-histidine = ADP + protein N-phospho-L-histidine.</text>
        <dbReference type="EC" id="2.7.13.3"/>
    </reaction>
</comment>
<evidence type="ECO:0000256" key="3">
    <source>
        <dbReference type="ARBA" id="ARBA00012438"/>
    </source>
</evidence>
<protein>
    <recommendedName>
        <fullName evidence="3">histidine kinase</fullName>
        <ecNumber evidence="3">2.7.13.3</ecNumber>
    </recommendedName>
</protein>
<keyword evidence="7 12" id="KW-0418">Kinase</keyword>
<dbReference type="Gene3D" id="1.10.287.130">
    <property type="match status" value="1"/>
</dbReference>
<evidence type="ECO:0000313" key="12">
    <source>
        <dbReference type="EMBL" id="MBK0392687.1"/>
    </source>
</evidence>
<dbReference type="Gene3D" id="3.30.565.10">
    <property type="entry name" value="Histidine kinase-like ATPase, C-terminal domain"/>
    <property type="match status" value="1"/>
</dbReference>
<feature type="transmembrane region" description="Helical" evidence="10">
    <location>
        <begin position="173"/>
        <end position="196"/>
    </location>
</feature>
<gene>
    <name evidence="12" type="ORF">I8E28_08790</name>
</gene>
<dbReference type="PROSITE" id="PS50109">
    <property type="entry name" value="HIS_KIN"/>
    <property type="match status" value="1"/>
</dbReference>
<evidence type="ECO:0000259" key="11">
    <source>
        <dbReference type="PROSITE" id="PS50109"/>
    </source>
</evidence>
<evidence type="ECO:0000256" key="5">
    <source>
        <dbReference type="ARBA" id="ARBA00022679"/>
    </source>
</evidence>
<dbReference type="EMBL" id="JAEDAO010000001">
    <property type="protein sequence ID" value="MBK0392687.1"/>
    <property type="molecule type" value="Genomic_DNA"/>
</dbReference>
<dbReference type="InterPro" id="IPR003594">
    <property type="entry name" value="HATPase_dom"/>
</dbReference>
<dbReference type="GO" id="GO:0005886">
    <property type="term" value="C:plasma membrane"/>
    <property type="evidence" value="ECO:0007669"/>
    <property type="project" value="TreeGrafter"/>
</dbReference>
<keyword evidence="4" id="KW-0597">Phosphoprotein</keyword>
<dbReference type="GO" id="GO:0000155">
    <property type="term" value="F:phosphorelay sensor kinase activity"/>
    <property type="evidence" value="ECO:0007669"/>
    <property type="project" value="InterPro"/>
</dbReference>
<accession>A0A934Q130</accession>
<name>A0A934Q130_9BURK</name>
<dbReference type="InterPro" id="IPR003661">
    <property type="entry name" value="HisK_dim/P_dom"/>
</dbReference>
<keyword evidence="5" id="KW-0808">Transferase</keyword>
<proteinExistence type="predicted"/>
<dbReference type="InterPro" id="IPR004358">
    <property type="entry name" value="Sig_transdc_His_kin-like_C"/>
</dbReference>
<keyword evidence="13" id="KW-1185">Reference proteome</keyword>
<dbReference type="PANTHER" id="PTHR45436:SF1">
    <property type="entry name" value="SENSOR PROTEIN QSEC"/>
    <property type="match status" value="1"/>
</dbReference>
<dbReference type="CDD" id="cd00082">
    <property type="entry name" value="HisKA"/>
    <property type="match status" value="1"/>
</dbReference>
<dbReference type="EC" id="2.7.13.3" evidence="3"/>
<comment type="subcellular location">
    <subcellularLocation>
        <location evidence="2">Membrane</location>
    </subcellularLocation>
</comment>
<comment type="caution">
    <text evidence="12">The sequence shown here is derived from an EMBL/GenBank/DDBJ whole genome shotgun (WGS) entry which is preliminary data.</text>
</comment>
<evidence type="ECO:0000256" key="1">
    <source>
        <dbReference type="ARBA" id="ARBA00000085"/>
    </source>
</evidence>
<keyword evidence="8 10" id="KW-1133">Transmembrane helix</keyword>
<dbReference type="SMART" id="SM00387">
    <property type="entry name" value="HATPase_c"/>
    <property type="match status" value="1"/>
</dbReference>
<dbReference type="Pfam" id="PF02518">
    <property type="entry name" value="HATPase_c"/>
    <property type="match status" value="1"/>
</dbReference>
<keyword evidence="6 10" id="KW-0812">Transmembrane</keyword>